<protein>
    <recommendedName>
        <fullName evidence="3">Heterokaryon incompatibility domain-containing protein</fullName>
    </recommendedName>
</protein>
<gene>
    <name evidence="1" type="ORF">K491DRAFT_711969</name>
</gene>
<dbReference type="Proteomes" id="UP000799324">
    <property type="component" value="Unassembled WGS sequence"/>
</dbReference>
<evidence type="ECO:0008006" key="3">
    <source>
        <dbReference type="Google" id="ProtNLM"/>
    </source>
</evidence>
<evidence type="ECO:0000313" key="1">
    <source>
        <dbReference type="EMBL" id="KAF2660196.1"/>
    </source>
</evidence>
<keyword evidence="2" id="KW-1185">Reference proteome</keyword>
<organism evidence="1 2">
    <name type="scientific">Lophiostoma macrostomum CBS 122681</name>
    <dbReference type="NCBI Taxonomy" id="1314788"/>
    <lineage>
        <taxon>Eukaryota</taxon>
        <taxon>Fungi</taxon>
        <taxon>Dikarya</taxon>
        <taxon>Ascomycota</taxon>
        <taxon>Pezizomycotina</taxon>
        <taxon>Dothideomycetes</taxon>
        <taxon>Pleosporomycetidae</taxon>
        <taxon>Pleosporales</taxon>
        <taxon>Lophiostomataceae</taxon>
        <taxon>Lophiostoma</taxon>
    </lineage>
</organism>
<reference evidence="1" key="1">
    <citation type="journal article" date="2020" name="Stud. Mycol.">
        <title>101 Dothideomycetes genomes: a test case for predicting lifestyles and emergence of pathogens.</title>
        <authorList>
            <person name="Haridas S."/>
            <person name="Albert R."/>
            <person name="Binder M."/>
            <person name="Bloem J."/>
            <person name="Labutti K."/>
            <person name="Salamov A."/>
            <person name="Andreopoulos B."/>
            <person name="Baker S."/>
            <person name="Barry K."/>
            <person name="Bills G."/>
            <person name="Bluhm B."/>
            <person name="Cannon C."/>
            <person name="Castanera R."/>
            <person name="Culley D."/>
            <person name="Daum C."/>
            <person name="Ezra D."/>
            <person name="Gonzalez J."/>
            <person name="Henrissat B."/>
            <person name="Kuo A."/>
            <person name="Liang C."/>
            <person name="Lipzen A."/>
            <person name="Lutzoni F."/>
            <person name="Magnuson J."/>
            <person name="Mondo S."/>
            <person name="Nolan M."/>
            <person name="Ohm R."/>
            <person name="Pangilinan J."/>
            <person name="Park H.-J."/>
            <person name="Ramirez L."/>
            <person name="Alfaro M."/>
            <person name="Sun H."/>
            <person name="Tritt A."/>
            <person name="Yoshinaga Y."/>
            <person name="Zwiers L.-H."/>
            <person name="Turgeon B."/>
            <person name="Goodwin S."/>
            <person name="Spatafora J."/>
            <person name="Crous P."/>
            <person name="Grigoriev I."/>
        </authorList>
    </citation>
    <scope>NUCLEOTIDE SEQUENCE</scope>
    <source>
        <strain evidence="1">CBS 122681</strain>
    </source>
</reference>
<dbReference type="EMBL" id="MU004301">
    <property type="protein sequence ID" value="KAF2660196.1"/>
    <property type="molecule type" value="Genomic_DNA"/>
</dbReference>
<proteinExistence type="predicted"/>
<name>A0A6A6TL66_9PLEO</name>
<dbReference type="PANTHER" id="PTHR33112">
    <property type="entry name" value="DOMAIN PROTEIN, PUTATIVE-RELATED"/>
    <property type="match status" value="1"/>
</dbReference>
<dbReference type="OrthoDB" id="3758768at2759"/>
<evidence type="ECO:0000313" key="2">
    <source>
        <dbReference type="Proteomes" id="UP000799324"/>
    </source>
</evidence>
<dbReference type="PANTHER" id="PTHR33112:SF12">
    <property type="entry name" value="HETEROKARYON INCOMPATIBILITY DOMAIN-CONTAINING PROTEIN"/>
    <property type="match status" value="1"/>
</dbReference>
<sequence length="532" mass="59544">MSRLEGTSGTLCTNCVKHDWAYHLDFGKINRLYRALENLFAYAGQDGHIENEVYKELELTVTHELKMSCPGRDCAAWANDGSHITTPGSRFPFFRISERSNDSDLFVGDWSTMIILPSVAELTGNVETCSFCGVRAGLIQKAWKESGVNEDEFLHRPLMCLFGSKRFTASKGGPYTITVRSAGLDADMISESMVHLTPISVANRLPRQVLDLNAVSPGLFWKWYRACSKRHKRCRSMTFFTSVDTSESKASLARQAVRSHSSLDARLAPGLKSMNASGNKVISVPETTAYNLPHAGPSQIDTVKIEHMLRIYKDSGQRYSSRKLTKQDDVLNAFSAILGHISFTYSVPSCWGLPTFGFHRNLAWSPVEYTQGRRSGFPTWSWASYIGAVRYSQCSWGYFLPQEEVSHWILAYVDKTILNGSINASWRDSLTTGILRITIPITTMQPPSTINGGPMLDDGTEWTVGERDVLLLGEYSKDQSEIQFCEHNIFCCVMLVKLGTDGIYRRDGLCFVDLKDAEAAYEMAVLKEIRLG</sequence>
<dbReference type="AlphaFoldDB" id="A0A6A6TL66"/>
<accession>A0A6A6TL66</accession>